<gene>
    <name evidence="8" type="primary">Camk1d</name>
    <name evidence="8" type="ORF">SPIL2461_LOCUS184</name>
</gene>
<dbReference type="EMBL" id="CAJNIZ010000003">
    <property type="protein sequence ID" value="CAE7150844.1"/>
    <property type="molecule type" value="Genomic_DNA"/>
</dbReference>
<dbReference type="SMART" id="SM00220">
    <property type="entry name" value="S_TKc"/>
    <property type="match status" value="1"/>
</dbReference>
<dbReference type="InterPro" id="IPR008271">
    <property type="entry name" value="Ser/Thr_kinase_AS"/>
</dbReference>
<proteinExistence type="predicted"/>
<comment type="caution">
    <text evidence="8">The sequence shown here is derived from an EMBL/GenBank/DDBJ whole genome shotgun (WGS) entry which is preliminary data.</text>
</comment>
<evidence type="ECO:0000313" key="8">
    <source>
        <dbReference type="EMBL" id="CAE7150844.1"/>
    </source>
</evidence>
<reference evidence="8" key="1">
    <citation type="submission" date="2021-02" db="EMBL/GenBank/DDBJ databases">
        <authorList>
            <person name="Dougan E. K."/>
            <person name="Rhodes N."/>
            <person name="Thang M."/>
            <person name="Chan C."/>
        </authorList>
    </citation>
    <scope>NUCLEOTIDE SEQUENCE</scope>
</reference>
<feature type="binding site" evidence="4">
    <location>
        <position position="534"/>
    </location>
    <ligand>
        <name>ATP</name>
        <dbReference type="ChEBI" id="CHEBI:30616"/>
    </ligand>
</feature>
<sequence>MGPRNPCNSGNIFLKFCNKPFLYIPLFPTNKRQVDSYSTGNWASWGSGGGETQRLRPFGNDTWVLQVRVAQPKNATPLERDKNLKDVSELLFRMAAETGAIRPDSSEAGEENLKTLERLQRLEKRFIGKGVTESEARNALRLFERELSKANWTAEKFEKLKRQLAGTEEWSASDVVAESSIRWQQNKRRQAWFADACERVAVPLGIEAGYTSNGGCFVGPLSSVAGAALTTTLLCHLAHLDLEAATKRSKKLSTPQFLQGFVDGALNKDRYLVWERLFSIEDGASAARFCQEHLNSGFFDDVGPEIAGESGEELQDMLRSIFNNLAGGGSSSRARQPVHRDEEVPSGLPSSFTPFSGKAHRLDMDEATEEPATSDDPKKSWALTFTSNLELARCSRRRSREEAKRTYHWTFSGQAVKETKTGTESYSQGKSAGEKRKGQIESAAGAGKQFRKAQRLPITRVPQAWGPIKEAPSNNYPPAEDGSHVAMGNSLLCPVQSEAYVVMIDPDNVLGTGKFSTVYLCTHRNNPDRRFALKAISTYTGDKASQSRIVEEIAIMKAINHHASIIRLIDMDESMANTIRLVLELCEGGELYDRIQQKRFYSEPDTKLLIKNLLEAVEFIHSKGIMHRDLKPENILLVSKVSNTDIKVSDFGLAKLSRDFPRRLPRSTSICGSDFYLAPEVIKQEEYGREIDIWAVGVITFVVLSGALPFFNPVLHKLYRQIVERDVSFADDRWRAVSAGAQDFILRLLQVRAGDRLSAEQAAPERDWCVGVLGNVG</sequence>
<dbReference type="Gene3D" id="1.10.510.10">
    <property type="entry name" value="Transferase(Phosphotransferase) domain 1"/>
    <property type="match status" value="1"/>
</dbReference>
<evidence type="ECO:0000256" key="2">
    <source>
        <dbReference type="ARBA" id="ARBA00022741"/>
    </source>
</evidence>
<keyword evidence="6" id="KW-1133">Transmembrane helix</keyword>
<keyword evidence="6" id="KW-0472">Membrane</keyword>
<dbReference type="InterPro" id="IPR017441">
    <property type="entry name" value="Protein_kinase_ATP_BS"/>
</dbReference>
<dbReference type="PANTHER" id="PTHR24347">
    <property type="entry name" value="SERINE/THREONINE-PROTEIN KINASE"/>
    <property type="match status" value="1"/>
</dbReference>
<dbReference type="AlphaFoldDB" id="A0A812IQ27"/>
<evidence type="ECO:0000256" key="1">
    <source>
        <dbReference type="ARBA" id="ARBA00011245"/>
    </source>
</evidence>
<organism evidence="8 9">
    <name type="scientific">Symbiodinium pilosum</name>
    <name type="common">Dinoflagellate</name>
    <dbReference type="NCBI Taxonomy" id="2952"/>
    <lineage>
        <taxon>Eukaryota</taxon>
        <taxon>Sar</taxon>
        <taxon>Alveolata</taxon>
        <taxon>Dinophyceae</taxon>
        <taxon>Suessiales</taxon>
        <taxon>Symbiodiniaceae</taxon>
        <taxon>Symbiodinium</taxon>
    </lineage>
</organism>
<protein>
    <submittedName>
        <fullName evidence="8">Camk1d protein</fullName>
    </submittedName>
</protein>
<dbReference type="PROSITE" id="PS50011">
    <property type="entry name" value="PROTEIN_KINASE_DOM"/>
    <property type="match status" value="1"/>
</dbReference>
<dbReference type="OrthoDB" id="40902at2759"/>
<evidence type="ECO:0000256" key="3">
    <source>
        <dbReference type="ARBA" id="ARBA00022840"/>
    </source>
</evidence>
<evidence type="ECO:0000256" key="5">
    <source>
        <dbReference type="SAM" id="MobiDB-lite"/>
    </source>
</evidence>
<feature type="region of interest" description="Disordered" evidence="5">
    <location>
        <begin position="328"/>
        <end position="358"/>
    </location>
</feature>
<name>A0A812IQ27_SYMPI</name>
<dbReference type="GO" id="GO:0005524">
    <property type="term" value="F:ATP binding"/>
    <property type="evidence" value="ECO:0007669"/>
    <property type="project" value="UniProtKB-UniRule"/>
</dbReference>
<evidence type="ECO:0000256" key="4">
    <source>
        <dbReference type="PROSITE-ProRule" id="PRU10141"/>
    </source>
</evidence>
<dbReference type="Gene3D" id="3.30.200.20">
    <property type="entry name" value="Phosphorylase Kinase, domain 1"/>
    <property type="match status" value="1"/>
</dbReference>
<dbReference type="InterPro" id="IPR000719">
    <property type="entry name" value="Prot_kinase_dom"/>
</dbReference>
<keyword evidence="6" id="KW-0812">Transmembrane</keyword>
<dbReference type="PROSITE" id="PS00107">
    <property type="entry name" value="PROTEIN_KINASE_ATP"/>
    <property type="match status" value="1"/>
</dbReference>
<keyword evidence="9" id="KW-1185">Reference proteome</keyword>
<dbReference type="InterPro" id="IPR011009">
    <property type="entry name" value="Kinase-like_dom_sf"/>
</dbReference>
<accession>A0A812IQ27</accession>
<feature type="domain" description="Protein kinase" evidence="7">
    <location>
        <begin position="504"/>
        <end position="769"/>
    </location>
</feature>
<evidence type="ECO:0000313" key="9">
    <source>
        <dbReference type="Proteomes" id="UP000649617"/>
    </source>
</evidence>
<dbReference type="Pfam" id="PF00069">
    <property type="entry name" value="Pkinase"/>
    <property type="match status" value="1"/>
</dbReference>
<dbReference type="CDD" id="cd05117">
    <property type="entry name" value="STKc_CAMK"/>
    <property type="match status" value="1"/>
</dbReference>
<keyword evidence="2 4" id="KW-0547">Nucleotide-binding</keyword>
<feature type="region of interest" description="Disordered" evidence="5">
    <location>
        <begin position="419"/>
        <end position="451"/>
    </location>
</feature>
<keyword evidence="3 4" id="KW-0067">ATP-binding</keyword>
<feature type="transmembrane region" description="Helical" evidence="6">
    <location>
        <begin position="693"/>
        <end position="715"/>
    </location>
</feature>
<dbReference type="GO" id="GO:0004672">
    <property type="term" value="F:protein kinase activity"/>
    <property type="evidence" value="ECO:0007669"/>
    <property type="project" value="InterPro"/>
</dbReference>
<evidence type="ECO:0000256" key="6">
    <source>
        <dbReference type="SAM" id="Phobius"/>
    </source>
</evidence>
<dbReference type="SUPFAM" id="SSF56112">
    <property type="entry name" value="Protein kinase-like (PK-like)"/>
    <property type="match status" value="1"/>
</dbReference>
<dbReference type="Proteomes" id="UP000649617">
    <property type="component" value="Unassembled WGS sequence"/>
</dbReference>
<comment type="subunit">
    <text evidence="1">Monomer.</text>
</comment>
<dbReference type="FunFam" id="1.10.510.10:FF:000571">
    <property type="entry name" value="Maternal embryonic leucine zipper kinase"/>
    <property type="match status" value="1"/>
</dbReference>
<evidence type="ECO:0000259" key="7">
    <source>
        <dbReference type="PROSITE" id="PS50011"/>
    </source>
</evidence>
<dbReference type="PROSITE" id="PS00108">
    <property type="entry name" value="PROTEIN_KINASE_ST"/>
    <property type="match status" value="1"/>
</dbReference>